<dbReference type="Proteomes" id="UP000294530">
    <property type="component" value="Unassembled WGS sequence"/>
</dbReference>
<dbReference type="EMBL" id="SHOA02000004">
    <property type="protein sequence ID" value="TDH71320.1"/>
    <property type="molecule type" value="Genomic_DNA"/>
</dbReference>
<dbReference type="RefSeq" id="XP_067820819.1">
    <property type="nucleotide sequence ID" value="XM_067963823.1"/>
</dbReference>
<dbReference type="KEGG" id="blac:94349494"/>
<evidence type="ECO:0000313" key="1">
    <source>
        <dbReference type="EMBL" id="TDH71320.1"/>
    </source>
</evidence>
<reference evidence="1 2" key="1">
    <citation type="journal article" date="2021" name="Genome Biol.">
        <title>AFLAP: assembly-free linkage analysis pipeline using k-mers from genome sequencing data.</title>
        <authorList>
            <person name="Fletcher K."/>
            <person name="Zhang L."/>
            <person name="Gil J."/>
            <person name="Han R."/>
            <person name="Cavanaugh K."/>
            <person name="Michelmore R."/>
        </authorList>
    </citation>
    <scope>NUCLEOTIDE SEQUENCE [LARGE SCALE GENOMIC DNA]</scope>
    <source>
        <strain evidence="1 2">SF5</strain>
    </source>
</reference>
<comment type="caution">
    <text evidence="1">The sequence shown here is derived from an EMBL/GenBank/DDBJ whole genome shotgun (WGS) entry which is preliminary data.</text>
</comment>
<accession>A0A976FRB8</accession>
<organism evidence="1 2">
    <name type="scientific">Bremia lactucae</name>
    <name type="common">Lettuce downy mildew</name>
    <dbReference type="NCBI Taxonomy" id="4779"/>
    <lineage>
        <taxon>Eukaryota</taxon>
        <taxon>Sar</taxon>
        <taxon>Stramenopiles</taxon>
        <taxon>Oomycota</taxon>
        <taxon>Peronosporomycetes</taxon>
        <taxon>Peronosporales</taxon>
        <taxon>Peronosporaceae</taxon>
        <taxon>Bremia</taxon>
    </lineage>
</organism>
<protein>
    <submittedName>
        <fullName evidence="1">Uncharacterized protein</fullName>
    </submittedName>
</protein>
<name>A0A976FRB8_BRELC</name>
<dbReference type="GeneID" id="94349494"/>
<gene>
    <name evidence="1" type="ORF">CCR75_005747</name>
</gene>
<proteinExistence type="predicted"/>
<dbReference type="AlphaFoldDB" id="A0A976FRB8"/>
<sequence>MHHALLDESASSIGAHKLLLVRASAYRGRMLFNEWLQLRLGSGVKLLPLSNFEASNKEASPHYHGDTSKQTAWDSLVSLGCLLDTTRPSISTAGGIKMT</sequence>
<keyword evidence="2" id="KW-1185">Reference proteome</keyword>
<evidence type="ECO:0000313" key="2">
    <source>
        <dbReference type="Proteomes" id="UP000294530"/>
    </source>
</evidence>